<keyword evidence="2" id="KW-0812">Transmembrane</keyword>
<feature type="domain" description="NADP-dependent oxidoreductase" evidence="3">
    <location>
        <begin position="46"/>
        <end position="388"/>
    </location>
</feature>
<dbReference type="InterPro" id="IPR023210">
    <property type="entry name" value="NADP_OxRdtase_dom"/>
</dbReference>
<dbReference type="SUPFAM" id="SSF51430">
    <property type="entry name" value="NAD(P)-linked oxidoreductase"/>
    <property type="match status" value="1"/>
</dbReference>
<keyword evidence="2" id="KW-0472">Membrane</keyword>
<reference evidence="4" key="1">
    <citation type="submission" date="2021-01" db="EMBL/GenBank/DDBJ databases">
        <authorList>
            <person name="Corre E."/>
            <person name="Pelletier E."/>
            <person name="Niang G."/>
            <person name="Scheremetjew M."/>
            <person name="Finn R."/>
            <person name="Kale V."/>
            <person name="Holt S."/>
            <person name="Cochrane G."/>
            <person name="Meng A."/>
            <person name="Brown T."/>
            <person name="Cohen L."/>
        </authorList>
    </citation>
    <scope>NUCLEOTIDE SEQUENCE</scope>
    <source>
        <strain evidence="4">CCMP3107</strain>
    </source>
</reference>
<dbReference type="PANTHER" id="PTHR43364:SF4">
    <property type="entry name" value="NAD(P)-LINKED OXIDOREDUCTASE SUPERFAMILY PROTEIN"/>
    <property type="match status" value="1"/>
</dbReference>
<evidence type="ECO:0000256" key="2">
    <source>
        <dbReference type="SAM" id="Phobius"/>
    </source>
</evidence>
<accession>A0A6V1WBJ2</accession>
<dbReference type="GO" id="GO:0016491">
    <property type="term" value="F:oxidoreductase activity"/>
    <property type="evidence" value="ECO:0007669"/>
    <property type="project" value="UniProtKB-KW"/>
</dbReference>
<dbReference type="AlphaFoldDB" id="A0A6V1WBJ2"/>
<sequence length="417" mass="45398">MGFLKAVLFGLVFGNAVLIVFPFTLKMSAKPMKYVKLGSSDLEVSEICLGTMTFGLQTTQAEAHEQLNYAFDECGINFLDTSEVYPSPSMLGTHGRTDKILAKWLAGRNRDDVVLAASIAGYSPDNTYMRPPGLGGGRNGEGTRLNAAQIEFAVDRLLGRMGVDHLDLLQFQWPDRYVPLWGAEPFCFDEDERDPAHLPVPFEEQLAAVQKLVKKGKVRALGLGNETPYGVGRFLEAHGADPALPRPAAVQCGYSLLSRNEVDAGLVEALRPRNGNLGLLAYSPLGGGALAGKYVNPLVTPDDARMKRFPGYYLRFTSIESREAVSAYTELAKQHGLSCAELALAWNYNQPHVSSTIVGATSLDQLKENIGAYQVAWTEELADAVHEVYSRWREPARGVLGGYVGGGLASEERPTVL</sequence>
<dbReference type="Gene3D" id="3.20.20.100">
    <property type="entry name" value="NADP-dependent oxidoreductase domain"/>
    <property type="match status" value="1"/>
</dbReference>
<evidence type="ECO:0000313" key="4">
    <source>
        <dbReference type="EMBL" id="CAE0648461.1"/>
    </source>
</evidence>
<proteinExistence type="predicted"/>
<feature type="transmembrane region" description="Helical" evidence="2">
    <location>
        <begin position="6"/>
        <end position="25"/>
    </location>
</feature>
<gene>
    <name evidence="4" type="ORF">HAKA00212_LOCUS24320</name>
</gene>
<evidence type="ECO:0000256" key="1">
    <source>
        <dbReference type="ARBA" id="ARBA00023002"/>
    </source>
</evidence>
<dbReference type="InterPro" id="IPR036812">
    <property type="entry name" value="NAD(P)_OxRdtase_dom_sf"/>
</dbReference>
<keyword evidence="1" id="KW-0560">Oxidoreductase</keyword>
<dbReference type="InterPro" id="IPR050523">
    <property type="entry name" value="AKR_Detox_Biosynth"/>
</dbReference>
<keyword evidence="2" id="KW-1133">Transmembrane helix</keyword>
<name>A0A6V1WBJ2_HETAK</name>
<dbReference type="PANTHER" id="PTHR43364">
    <property type="entry name" value="NADH-SPECIFIC METHYLGLYOXAL REDUCTASE-RELATED"/>
    <property type="match status" value="1"/>
</dbReference>
<protein>
    <recommendedName>
        <fullName evidence="3">NADP-dependent oxidoreductase domain-containing protein</fullName>
    </recommendedName>
</protein>
<organism evidence="4">
    <name type="scientific">Heterosigma akashiwo</name>
    <name type="common">Chromophytic alga</name>
    <name type="synonym">Heterosigma carterae</name>
    <dbReference type="NCBI Taxonomy" id="2829"/>
    <lineage>
        <taxon>Eukaryota</taxon>
        <taxon>Sar</taxon>
        <taxon>Stramenopiles</taxon>
        <taxon>Ochrophyta</taxon>
        <taxon>Raphidophyceae</taxon>
        <taxon>Chattonellales</taxon>
        <taxon>Chattonellaceae</taxon>
        <taxon>Heterosigma</taxon>
    </lineage>
</organism>
<dbReference type="Pfam" id="PF00248">
    <property type="entry name" value="Aldo_ket_red"/>
    <property type="match status" value="1"/>
</dbReference>
<dbReference type="CDD" id="cd19094">
    <property type="entry name" value="AKR_Tas-like"/>
    <property type="match status" value="1"/>
</dbReference>
<evidence type="ECO:0000259" key="3">
    <source>
        <dbReference type="Pfam" id="PF00248"/>
    </source>
</evidence>
<dbReference type="EMBL" id="HBIU01055431">
    <property type="protein sequence ID" value="CAE0648461.1"/>
    <property type="molecule type" value="Transcribed_RNA"/>
</dbReference>